<dbReference type="Proteomes" id="UP001239111">
    <property type="component" value="Chromosome 3"/>
</dbReference>
<sequence length="104" mass="11125">MASTRHTPQLSAPSASSPGSPGPCSTDAESRFYASYQDGGQFAPSSRQLAYLSYLARFQGNTASSEGESTGRHEHRSGFMPVLMQTLQAKMMQRFGMRTGGKAG</sequence>
<name>A0ACC2NPU1_9HYME</name>
<organism evidence="1 2">
    <name type="scientific">Eretmocerus hayati</name>
    <dbReference type="NCBI Taxonomy" id="131215"/>
    <lineage>
        <taxon>Eukaryota</taxon>
        <taxon>Metazoa</taxon>
        <taxon>Ecdysozoa</taxon>
        <taxon>Arthropoda</taxon>
        <taxon>Hexapoda</taxon>
        <taxon>Insecta</taxon>
        <taxon>Pterygota</taxon>
        <taxon>Neoptera</taxon>
        <taxon>Endopterygota</taxon>
        <taxon>Hymenoptera</taxon>
        <taxon>Apocrita</taxon>
        <taxon>Proctotrupomorpha</taxon>
        <taxon>Chalcidoidea</taxon>
        <taxon>Aphelinidae</taxon>
        <taxon>Aphelininae</taxon>
        <taxon>Eretmocerus</taxon>
    </lineage>
</organism>
<keyword evidence="2" id="KW-1185">Reference proteome</keyword>
<evidence type="ECO:0000313" key="2">
    <source>
        <dbReference type="Proteomes" id="UP001239111"/>
    </source>
</evidence>
<proteinExistence type="predicted"/>
<evidence type="ECO:0000313" key="1">
    <source>
        <dbReference type="EMBL" id="KAJ8673284.1"/>
    </source>
</evidence>
<reference evidence="1" key="1">
    <citation type="submission" date="2023-04" db="EMBL/GenBank/DDBJ databases">
        <title>A chromosome-level genome assembly of the parasitoid wasp Eretmocerus hayati.</title>
        <authorList>
            <person name="Zhong Y."/>
            <person name="Liu S."/>
            <person name="Liu Y."/>
        </authorList>
    </citation>
    <scope>NUCLEOTIDE SEQUENCE</scope>
    <source>
        <strain evidence="1">ZJU_SS_LIU_2023</strain>
    </source>
</reference>
<gene>
    <name evidence="1" type="ORF">QAD02_004546</name>
</gene>
<dbReference type="EMBL" id="CM056743">
    <property type="protein sequence ID" value="KAJ8673284.1"/>
    <property type="molecule type" value="Genomic_DNA"/>
</dbReference>
<protein>
    <submittedName>
        <fullName evidence="1">Uncharacterized protein</fullName>
    </submittedName>
</protein>
<comment type="caution">
    <text evidence="1">The sequence shown here is derived from an EMBL/GenBank/DDBJ whole genome shotgun (WGS) entry which is preliminary data.</text>
</comment>
<accession>A0ACC2NPU1</accession>